<dbReference type="SUPFAM" id="SSF51161">
    <property type="entry name" value="Trimeric LpxA-like enzymes"/>
    <property type="match status" value="1"/>
</dbReference>
<organism evidence="5 6">
    <name type="scientific">Acetanaerobacterium elongatum</name>
    <dbReference type="NCBI Taxonomy" id="258515"/>
    <lineage>
        <taxon>Bacteria</taxon>
        <taxon>Bacillati</taxon>
        <taxon>Bacillota</taxon>
        <taxon>Clostridia</taxon>
        <taxon>Eubacteriales</taxon>
        <taxon>Oscillospiraceae</taxon>
        <taxon>Acetanaerobacterium</taxon>
    </lineage>
</organism>
<dbReference type="OrthoDB" id="9801810at2"/>
<keyword evidence="5" id="KW-0548">Nucleotidyltransferase</keyword>
<dbReference type="InterPro" id="IPR005835">
    <property type="entry name" value="NTP_transferase_dom"/>
</dbReference>
<evidence type="ECO:0000259" key="4">
    <source>
        <dbReference type="Pfam" id="PF24894"/>
    </source>
</evidence>
<dbReference type="EMBL" id="FNID01000014">
    <property type="protein sequence ID" value="SDN25087.1"/>
    <property type="molecule type" value="Genomic_DNA"/>
</dbReference>
<dbReference type="CDD" id="cd04651">
    <property type="entry name" value="LbH_G1P_AT_C"/>
    <property type="match status" value="1"/>
</dbReference>
<protein>
    <submittedName>
        <fullName evidence="5">Glucose-1-phosphate adenylyltransferase</fullName>
    </submittedName>
</protein>
<dbReference type="AlphaFoldDB" id="A0A1G9ZVH5"/>
<feature type="domain" description="Glucose-1-phosphate adenylyltransferase/Bifunctional protein GlmU-like C-terminal hexapeptide" evidence="4">
    <location>
        <begin position="289"/>
        <end position="356"/>
    </location>
</feature>
<feature type="domain" description="Nucleotidyl transferase" evidence="3">
    <location>
        <begin position="20"/>
        <end position="156"/>
    </location>
</feature>
<keyword evidence="2" id="KW-0320">Glycogen biosynthesis</keyword>
<sequence>MQDRKKILGIIFSNMHDEMLRELTEKRTMASVPFGGRYRFIDFTLSSLVNSNIQSVGVITKSNYQSLMDHLGSGREWDLARKREGLYILPPFGNAGVSGIYRGRIEALAGIMGFIKHSDARYVVLADCDTICNYNIKTILNEHIEKEAEITAVYQRKELNAQNCRDATVFSCNESGRITDVMINPGIQGECNVSLNLMIMEKALLERLVTENMSRNLFSMEKDVLQAKASAMRLYGYEYKGFCAKIDSMRDYFDANMMMLNKEVRDELFINNGPIYTKVRDDMPAKYGLNSKVTNSLIADGCMIEGEVENSVLFRGVTVGKGAKISNSIIMQDTSIGEKSVLNYCITDKDVTIKDNRMLMGYLSYPVFISKASVV</sequence>
<evidence type="ECO:0000313" key="5">
    <source>
        <dbReference type="EMBL" id="SDN25087.1"/>
    </source>
</evidence>
<dbReference type="InterPro" id="IPR011004">
    <property type="entry name" value="Trimer_LpxA-like_sf"/>
</dbReference>
<evidence type="ECO:0000259" key="3">
    <source>
        <dbReference type="Pfam" id="PF00483"/>
    </source>
</evidence>
<keyword evidence="5" id="KW-0808">Transferase</keyword>
<dbReference type="InterPro" id="IPR056818">
    <property type="entry name" value="GlmU/GlgC-like_hexapep"/>
</dbReference>
<dbReference type="NCBIfam" id="TIGR02092">
    <property type="entry name" value="glgD"/>
    <property type="match status" value="1"/>
</dbReference>
<dbReference type="InterPro" id="IPR011832">
    <property type="entry name" value="GlgDAde_trans"/>
</dbReference>
<evidence type="ECO:0000256" key="2">
    <source>
        <dbReference type="ARBA" id="ARBA00023056"/>
    </source>
</evidence>
<dbReference type="Pfam" id="PF24894">
    <property type="entry name" value="Hexapep_GlmU"/>
    <property type="match status" value="1"/>
</dbReference>
<accession>A0A1G9ZVH5</accession>
<dbReference type="InterPro" id="IPR011831">
    <property type="entry name" value="ADP-Glc_PPase"/>
</dbReference>
<dbReference type="PANTHER" id="PTHR43523">
    <property type="entry name" value="GLUCOSE-1-PHOSPHATE ADENYLYLTRANSFERASE-RELATED"/>
    <property type="match status" value="1"/>
</dbReference>
<dbReference type="RefSeq" id="WP_092639839.1">
    <property type="nucleotide sequence ID" value="NZ_FNID01000014.1"/>
</dbReference>
<dbReference type="CDD" id="cd02508">
    <property type="entry name" value="ADP_Glucose_PP"/>
    <property type="match status" value="1"/>
</dbReference>
<evidence type="ECO:0000256" key="1">
    <source>
        <dbReference type="ARBA" id="ARBA00010443"/>
    </source>
</evidence>
<proteinExistence type="inferred from homology"/>
<dbReference type="SUPFAM" id="SSF53448">
    <property type="entry name" value="Nucleotide-diphospho-sugar transferases"/>
    <property type="match status" value="1"/>
</dbReference>
<dbReference type="Proteomes" id="UP000199182">
    <property type="component" value="Unassembled WGS sequence"/>
</dbReference>
<reference evidence="5 6" key="1">
    <citation type="submission" date="2016-10" db="EMBL/GenBank/DDBJ databases">
        <authorList>
            <person name="de Groot N.N."/>
        </authorList>
    </citation>
    <scope>NUCLEOTIDE SEQUENCE [LARGE SCALE GENOMIC DNA]</scope>
    <source>
        <strain evidence="5 6">CGMCC 1.5012</strain>
    </source>
</reference>
<dbReference type="Pfam" id="PF00483">
    <property type="entry name" value="NTP_transferase"/>
    <property type="match status" value="1"/>
</dbReference>
<evidence type="ECO:0000313" key="6">
    <source>
        <dbReference type="Proteomes" id="UP000199182"/>
    </source>
</evidence>
<keyword evidence="6" id="KW-1185">Reference proteome</keyword>
<dbReference type="InterPro" id="IPR029044">
    <property type="entry name" value="Nucleotide-diphossugar_trans"/>
</dbReference>
<comment type="similarity">
    <text evidence="1">Belongs to the bacterial/plant glucose-1-phosphate adenylyltransferase family.</text>
</comment>
<dbReference type="Gene3D" id="2.160.10.10">
    <property type="entry name" value="Hexapeptide repeat proteins"/>
    <property type="match status" value="1"/>
</dbReference>
<dbReference type="GO" id="GO:0008878">
    <property type="term" value="F:glucose-1-phosphate adenylyltransferase activity"/>
    <property type="evidence" value="ECO:0007669"/>
    <property type="project" value="InterPro"/>
</dbReference>
<dbReference type="STRING" id="258515.SAMN05192585_11450"/>
<dbReference type="GO" id="GO:0005978">
    <property type="term" value="P:glycogen biosynthetic process"/>
    <property type="evidence" value="ECO:0007669"/>
    <property type="project" value="UniProtKB-KW"/>
</dbReference>
<gene>
    <name evidence="5" type="ORF">SAMN05192585_11450</name>
</gene>
<name>A0A1G9ZVH5_9FIRM</name>
<dbReference type="PANTHER" id="PTHR43523:SF6">
    <property type="entry name" value="GLYCOGEN BIOSYNTHESIS PROTEIN GLGD"/>
    <property type="match status" value="1"/>
</dbReference>
<dbReference type="Gene3D" id="3.90.550.10">
    <property type="entry name" value="Spore Coat Polysaccharide Biosynthesis Protein SpsA, Chain A"/>
    <property type="match status" value="1"/>
</dbReference>